<comment type="caution">
    <text evidence="2">The sequence shown here is derived from an EMBL/GenBank/DDBJ whole genome shotgun (WGS) entry which is preliminary data.</text>
</comment>
<evidence type="ECO:0000256" key="1">
    <source>
        <dbReference type="SAM" id="MobiDB-lite"/>
    </source>
</evidence>
<protein>
    <submittedName>
        <fullName evidence="2">Uncharacterized protein</fullName>
    </submittedName>
</protein>
<gene>
    <name evidence="2" type="ORF">RRF57_007590</name>
</gene>
<feature type="compositionally biased region" description="Basic and acidic residues" evidence="1">
    <location>
        <begin position="248"/>
        <end position="261"/>
    </location>
</feature>
<sequence>MTDKHSIGELMRCGSTALVAVTYGTDGQLTQKIISGPEIASECISEEGLYILYRKRGIQIATVCERRSCSIAQICRCSAPGQNIHTNLDTRTQSGDIPSKDTIRKSLYERIVSWLRLYQAAHEIRSSELCFLVYPRTLSWGSIFDNDAFQFDHDLEEHYSSIRDHATTQQVAKESPSQVIEFISDAWRQFVENSDYCSEKAMRTPRRGSNEYHIVDRDIASGSSGGAKTGESRSEGDERSAPVIIPPRDMRVGRSLEEEEE</sequence>
<dbReference type="EMBL" id="JAWHQM010000021">
    <property type="protein sequence ID" value="KAK5631876.1"/>
    <property type="molecule type" value="Genomic_DNA"/>
</dbReference>
<dbReference type="AlphaFoldDB" id="A0AAN7US93"/>
<evidence type="ECO:0000313" key="2">
    <source>
        <dbReference type="EMBL" id="KAK5631876.1"/>
    </source>
</evidence>
<keyword evidence="3" id="KW-1185">Reference proteome</keyword>
<name>A0AAN7US93_9PEZI</name>
<feature type="compositionally biased region" description="Basic and acidic residues" evidence="1">
    <location>
        <begin position="230"/>
        <end position="240"/>
    </location>
</feature>
<proteinExistence type="predicted"/>
<dbReference type="Proteomes" id="UP001305414">
    <property type="component" value="Unassembled WGS sequence"/>
</dbReference>
<feature type="compositionally biased region" description="Basic and acidic residues" evidence="1">
    <location>
        <begin position="207"/>
        <end position="219"/>
    </location>
</feature>
<reference evidence="2 3" key="1">
    <citation type="submission" date="2023-10" db="EMBL/GenBank/DDBJ databases">
        <title>Draft genome sequence of Xylaria bambusicola isolate GMP-LS, the root and basal stem rot pathogen of sugarcane in Indonesia.</title>
        <authorList>
            <person name="Selvaraj P."/>
            <person name="Muralishankar V."/>
            <person name="Muruganantham S."/>
            <person name="Sp S."/>
            <person name="Haryani S."/>
            <person name="Lau K.J.X."/>
            <person name="Naqvi N.I."/>
        </authorList>
    </citation>
    <scope>NUCLEOTIDE SEQUENCE [LARGE SCALE GENOMIC DNA]</scope>
    <source>
        <strain evidence="2">GMP-LS</strain>
    </source>
</reference>
<evidence type="ECO:0000313" key="3">
    <source>
        <dbReference type="Proteomes" id="UP001305414"/>
    </source>
</evidence>
<organism evidence="2 3">
    <name type="scientific">Xylaria bambusicola</name>
    <dbReference type="NCBI Taxonomy" id="326684"/>
    <lineage>
        <taxon>Eukaryota</taxon>
        <taxon>Fungi</taxon>
        <taxon>Dikarya</taxon>
        <taxon>Ascomycota</taxon>
        <taxon>Pezizomycotina</taxon>
        <taxon>Sordariomycetes</taxon>
        <taxon>Xylariomycetidae</taxon>
        <taxon>Xylariales</taxon>
        <taxon>Xylariaceae</taxon>
        <taxon>Xylaria</taxon>
    </lineage>
</organism>
<feature type="region of interest" description="Disordered" evidence="1">
    <location>
        <begin position="207"/>
        <end position="261"/>
    </location>
</feature>
<accession>A0AAN7US93</accession>